<keyword evidence="2" id="KW-1185">Reference proteome</keyword>
<evidence type="ECO:0000313" key="1">
    <source>
        <dbReference type="EMBL" id="PIO36246.1"/>
    </source>
</evidence>
<dbReference type="EMBL" id="KV925335">
    <property type="protein sequence ID" value="PIO36246.1"/>
    <property type="molecule type" value="Genomic_DNA"/>
</dbReference>
<dbReference type="AlphaFoldDB" id="A0A2G9S7X7"/>
<sequence length="124" mass="13445">MLKILEAIISLQEHKYLVLILKCISQLELAQLIGTGVKPRYISGTVRNREGSFTGTKDQASDEFVSLVGGNMDWKQIASIQESIGETSSQSVVVAVDSTGSHLCVANLQRILCGFCTTSTSHPF</sequence>
<gene>
    <name evidence="1" type="ORF">AB205_0097160</name>
</gene>
<name>A0A2G9S7X7_AQUCT</name>
<accession>A0A2G9S7X7</accession>
<dbReference type="OrthoDB" id="18431at2759"/>
<dbReference type="Proteomes" id="UP000228934">
    <property type="component" value="Unassembled WGS sequence"/>
</dbReference>
<reference evidence="2" key="1">
    <citation type="journal article" date="2017" name="Nat. Commun.">
        <title>The North American bullfrog draft genome provides insight into hormonal regulation of long noncoding RNA.</title>
        <authorList>
            <person name="Hammond S.A."/>
            <person name="Warren R.L."/>
            <person name="Vandervalk B.P."/>
            <person name="Kucuk E."/>
            <person name="Khan H."/>
            <person name="Gibb E.A."/>
            <person name="Pandoh P."/>
            <person name="Kirk H."/>
            <person name="Zhao Y."/>
            <person name="Jones M."/>
            <person name="Mungall A.J."/>
            <person name="Coope R."/>
            <person name="Pleasance S."/>
            <person name="Moore R.A."/>
            <person name="Holt R.A."/>
            <person name="Round J.M."/>
            <person name="Ohora S."/>
            <person name="Walle B.V."/>
            <person name="Veldhoen N."/>
            <person name="Helbing C.C."/>
            <person name="Birol I."/>
        </authorList>
    </citation>
    <scope>NUCLEOTIDE SEQUENCE [LARGE SCALE GENOMIC DNA]</scope>
</reference>
<proteinExistence type="predicted"/>
<evidence type="ECO:0000313" key="2">
    <source>
        <dbReference type="Proteomes" id="UP000228934"/>
    </source>
</evidence>
<organism evidence="1 2">
    <name type="scientific">Aquarana catesbeiana</name>
    <name type="common">American bullfrog</name>
    <name type="synonym">Rana catesbeiana</name>
    <dbReference type="NCBI Taxonomy" id="8400"/>
    <lineage>
        <taxon>Eukaryota</taxon>
        <taxon>Metazoa</taxon>
        <taxon>Chordata</taxon>
        <taxon>Craniata</taxon>
        <taxon>Vertebrata</taxon>
        <taxon>Euteleostomi</taxon>
        <taxon>Amphibia</taxon>
        <taxon>Batrachia</taxon>
        <taxon>Anura</taxon>
        <taxon>Neobatrachia</taxon>
        <taxon>Ranoidea</taxon>
        <taxon>Ranidae</taxon>
        <taxon>Aquarana</taxon>
    </lineage>
</organism>
<protein>
    <submittedName>
        <fullName evidence="1">Uncharacterized protein</fullName>
    </submittedName>
</protein>